<dbReference type="RefSeq" id="WP_311193919.1">
    <property type="nucleotide sequence ID" value="NZ_CP115542.1"/>
</dbReference>
<dbReference type="Proteomes" id="UP001302072">
    <property type="component" value="Plasmid pST01"/>
</dbReference>
<feature type="transmembrane region" description="Helical" evidence="1">
    <location>
        <begin position="20"/>
        <end position="40"/>
    </location>
</feature>
<evidence type="ECO:0000313" key="2">
    <source>
        <dbReference type="EMBL" id="WNH54841.1"/>
    </source>
</evidence>
<sequence length="98" mass="10727">MLLVKMMPFLANSAGQLDPAKLILAFTFASLATLFIQFFIAKLVWKATAMQSLQVGAISLVGLVGAASPYTIFLFPLALLGSHVWVAYRRRAVRDARL</sequence>
<keyword evidence="1" id="KW-0812">Transmembrane</keyword>
<evidence type="ECO:0000313" key="3">
    <source>
        <dbReference type="Proteomes" id="UP001302072"/>
    </source>
</evidence>
<protein>
    <submittedName>
        <fullName evidence="2">Uncharacterized protein</fullName>
    </submittedName>
</protein>
<keyword evidence="2" id="KW-0614">Plasmid</keyword>
<keyword evidence="3" id="KW-1185">Reference proteome</keyword>
<name>A0ABY9YW78_9GAMM</name>
<dbReference type="EMBL" id="CP115542">
    <property type="protein sequence ID" value="WNH54841.1"/>
    <property type="molecule type" value="Genomic_DNA"/>
</dbReference>
<accession>A0ABY9YW78</accession>
<keyword evidence="1" id="KW-0472">Membrane</keyword>
<geneLocation type="plasmid" evidence="2 3">
    <name>pST01</name>
</geneLocation>
<evidence type="ECO:0000256" key="1">
    <source>
        <dbReference type="SAM" id="Phobius"/>
    </source>
</evidence>
<keyword evidence="1" id="KW-1133">Transmembrane helix</keyword>
<gene>
    <name evidence="2" type="ORF">PDM29_20725</name>
</gene>
<reference evidence="2 3" key="1">
    <citation type="submission" date="2022-12" db="EMBL/GenBank/DDBJ databases">
        <title>Two new species, Stenotrophomonas aracearum and Stenotrophomonas oahuensis, isolated from Anthurium (Araceae family) in Hawaii.</title>
        <authorList>
            <person name="Chunag S.C."/>
            <person name="Dobhal S."/>
            <person name="Alvarez A."/>
            <person name="Arif M."/>
        </authorList>
    </citation>
    <scope>NUCLEOTIDE SEQUENCE [LARGE SCALE GENOMIC DNA]</scope>
    <source>
        <strain evidence="2 3">A5586</strain>
        <plasmid evidence="2 3">pST01</plasmid>
    </source>
</reference>
<proteinExistence type="predicted"/>
<organism evidence="2 3">
    <name type="scientific">Stenotrophomonas oahuensis</name>
    <dbReference type="NCBI Taxonomy" id="3003271"/>
    <lineage>
        <taxon>Bacteria</taxon>
        <taxon>Pseudomonadati</taxon>
        <taxon>Pseudomonadota</taxon>
        <taxon>Gammaproteobacteria</taxon>
        <taxon>Lysobacterales</taxon>
        <taxon>Lysobacteraceae</taxon>
        <taxon>Stenotrophomonas</taxon>
    </lineage>
</organism>